<dbReference type="AlphaFoldDB" id="X1QYU8"/>
<accession>X1QYU8</accession>
<comment type="caution">
    <text evidence="1">The sequence shown here is derived from an EMBL/GenBank/DDBJ whole genome shotgun (WGS) entry which is preliminary data.</text>
</comment>
<name>X1QYU8_9ZZZZ</name>
<organism evidence="1">
    <name type="scientific">marine sediment metagenome</name>
    <dbReference type="NCBI Taxonomy" id="412755"/>
    <lineage>
        <taxon>unclassified sequences</taxon>
        <taxon>metagenomes</taxon>
        <taxon>ecological metagenomes</taxon>
    </lineage>
</organism>
<dbReference type="EMBL" id="BARW01000130">
    <property type="protein sequence ID" value="GAI59986.1"/>
    <property type="molecule type" value="Genomic_DNA"/>
</dbReference>
<proteinExistence type="predicted"/>
<reference evidence="1" key="1">
    <citation type="journal article" date="2014" name="Front. Microbiol.">
        <title>High frequency of phylogenetically diverse reductive dehalogenase-homologous genes in deep subseafloor sedimentary metagenomes.</title>
        <authorList>
            <person name="Kawai M."/>
            <person name="Futagami T."/>
            <person name="Toyoda A."/>
            <person name="Takaki Y."/>
            <person name="Nishi S."/>
            <person name="Hori S."/>
            <person name="Arai W."/>
            <person name="Tsubouchi T."/>
            <person name="Morono Y."/>
            <person name="Uchiyama I."/>
            <person name="Ito T."/>
            <person name="Fujiyama A."/>
            <person name="Inagaki F."/>
            <person name="Takami H."/>
        </authorList>
    </citation>
    <scope>NUCLEOTIDE SEQUENCE</scope>
    <source>
        <strain evidence="1">Expedition CK06-06</strain>
    </source>
</reference>
<evidence type="ECO:0000313" key="1">
    <source>
        <dbReference type="EMBL" id="GAI59986.1"/>
    </source>
</evidence>
<gene>
    <name evidence="1" type="ORF">S12H4_00823</name>
</gene>
<sequence length="256" mass="29799">MSHEVAIQGLIETFAYSRRTAYRHLDLAEGRLWRRSIHRTGPVIEIYGLKRACEYLGTCLNQSDRHFRELPARQFQLGQERAQLYASTHKPKGIRANPISRQSIEGYTGVEKRQQFRLEKKARVRKTNGAGVCQFTDKNGRTRVVPERRLIVTKTEQYEVNNRTPNIYHSQAKPSNRGMLKRVGSQLKARSLIPDEAASIGIPTKRYFGGHKALLRAVREHFRKEHYLPFEGYRLLRNSDRLIKGRIEWCREVVCI</sequence>
<protein>
    <submittedName>
        <fullName evidence="1">Uncharacterized protein</fullName>
    </submittedName>
</protein>